<evidence type="ECO:0000313" key="1">
    <source>
        <dbReference type="EMBL" id="PBK84434.1"/>
    </source>
</evidence>
<dbReference type="AlphaFoldDB" id="A0A2H3CSM8"/>
<evidence type="ECO:0000313" key="2">
    <source>
        <dbReference type="Proteomes" id="UP000217790"/>
    </source>
</evidence>
<reference evidence="2" key="1">
    <citation type="journal article" date="2017" name="Nat. Ecol. Evol.">
        <title>Genome expansion and lineage-specific genetic innovations in the forest pathogenic fungi Armillaria.</title>
        <authorList>
            <person name="Sipos G."/>
            <person name="Prasanna A.N."/>
            <person name="Walter M.C."/>
            <person name="O'Connor E."/>
            <person name="Balint B."/>
            <person name="Krizsan K."/>
            <person name="Kiss B."/>
            <person name="Hess J."/>
            <person name="Varga T."/>
            <person name="Slot J."/>
            <person name="Riley R."/>
            <person name="Boka B."/>
            <person name="Rigling D."/>
            <person name="Barry K."/>
            <person name="Lee J."/>
            <person name="Mihaltcheva S."/>
            <person name="LaButti K."/>
            <person name="Lipzen A."/>
            <person name="Waldron R."/>
            <person name="Moloney N.M."/>
            <person name="Sperisen C."/>
            <person name="Kredics L."/>
            <person name="Vagvoelgyi C."/>
            <person name="Patrignani A."/>
            <person name="Fitzpatrick D."/>
            <person name="Nagy I."/>
            <person name="Doyle S."/>
            <person name="Anderson J.B."/>
            <person name="Grigoriev I.V."/>
            <person name="Gueldener U."/>
            <person name="Muensterkoetter M."/>
            <person name="Nagy L.G."/>
        </authorList>
    </citation>
    <scope>NUCLEOTIDE SEQUENCE [LARGE SCALE GENOMIC DNA]</scope>
    <source>
        <strain evidence="2">Ar21-2</strain>
    </source>
</reference>
<dbReference type="OrthoDB" id="10375350at2759"/>
<dbReference type="InParanoid" id="A0A2H3CSM8"/>
<keyword evidence="2" id="KW-1185">Reference proteome</keyword>
<proteinExistence type="predicted"/>
<dbReference type="Proteomes" id="UP000217790">
    <property type="component" value="Unassembled WGS sequence"/>
</dbReference>
<gene>
    <name evidence="1" type="ORF">ARMGADRAFT_609155</name>
</gene>
<name>A0A2H3CSM8_ARMGA</name>
<organism evidence="1 2">
    <name type="scientific">Armillaria gallica</name>
    <name type="common">Bulbous honey fungus</name>
    <name type="synonym">Armillaria bulbosa</name>
    <dbReference type="NCBI Taxonomy" id="47427"/>
    <lineage>
        <taxon>Eukaryota</taxon>
        <taxon>Fungi</taxon>
        <taxon>Dikarya</taxon>
        <taxon>Basidiomycota</taxon>
        <taxon>Agaricomycotina</taxon>
        <taxon>Agaricomycetes</taxon>
        <taxon>Agaricomycetidae</taxon>
        <taxon>Agaricales</taxon>
        <taxon>Marasmiineae</taxon>
        <taxon>Physalacriaceae</taxon>
        <taxon>Armillaria</taxon>
    </lineage>
</organism>
<sequence length="80" mass="8932">MSALNACLQVARLTEAAADSVPYLESVAKVAVLVFRLLDVRFTILRRTDVVADSAFYSKRRRTRKVLRSSVKVSQTRSSS</sequence>
<protein>
    <submittedName>
        <fullName evidence="1">Uncharacterized protein</fullName>
    </submittedName>
</protein>
<dbReference type="EMBL" id="KZ293698">
    <property type="protein sequence ID" value="PBK84434.1"/>
    <property type="molecule type" value="Genomic_DNA"/>
</dbReference>
<accession>A0A2H3CSM8</accession>